<reference evidence="2 3" key="1">
    <citation type="journal article" date="2014" name="Agronomy (Basel)">
        <title>A Draft Genome Sequence for Ensete ventricosum, the Drought-Tolerant Tree Against Hunger.</title>
        <authorList>
            <person name="Harrison J."/>
            <person name="Moore K.A."/>
            <person name="Paszkiewicz K."/>
            <person name="Jones T."/>
            <person name="Grant M."/>
            <person name="Ambacheew D."/>
            <person name="Muzemil S."/>
            <person name="Studholme D.J."/>
        </authorList>
    </citation>
    <scope>NUCLEOTIDE SEQUENCE [LARGE SCALE GENOMIC DNA]</scope>
</reference>
<evidence type="ECO:0000313" key="2">
    <source>
        <dbReference type="EMBL" id="RRT31794.1"/>
    </source>
</evidence>
<evidence type="ECO:0000256" key="1">
    <source>
        <dbReference type="SAM" id="MobiDB-lite"/>
    </source>
</evidence>
<dbReference type="AlphaFoldDB" id="A0A426WWV3"/>
<name>A0A426WWV3_ENSVE</name>
<evidence type="ECO:0000313" key="3">
    <source>
        <dbReference type="Proteomes" id="UP000287651"/>
    </source>
</evidence>
<dbReference type="Proteomes" id="UP000287651">
    <property type="component" value="Unassembled WGS sequence"/>
</dbReference>
<sequence>MYPLRFPNSGIRAKPDTRASRLRPGPLQGATAHRGSSSQGAATHGHGRLRPARKGLSP</sequence>
<organism evidence="2 3">
    <name type="scientific">Ensete ventricosum</name>
    <name type="common">Abyssinian banana</name>
    <name type="synonym">Musa ensete</name>
    <dbReference type="NCBI Taxonomy" id="4639"/>
    <lineage>
        <taxon>Eukaryota</taxon>
        <taxon>Viridiplantae</taxon>
        <taxon>Streptophyta</taxon>
        <taxon>Embryophyta</taxon>
        <taxon>Tracheophyta</taxon>
        <taxon>Spermatophyta</taxon>
        <taxon>Magnoliopsida</taxon>
        <taxon>Liliopsida</taxon>
        <taxon>Zingiberales</taxon>
        <taxon>Musaceae</taxon>
        <taxon>Ensete</taxon>
    </lineage>
</organism>
<gene>
    <name evidence="2" type="ORF">B296_00035332</name>
</gene>
<feature type="non-terminal residue" evidence="2">
    <location>
        <position position="58"/>
    </location>
</feature>
<comment type="caution">
    <text evidence="2">The sequence shown here is derived from an EMBL/GenBank/DDBJ whole genome shotgun (WGS) entry which is preliminary data.</text>
</comment>
<feature type="region of interest" description="Disordered" evidence="1">
    <location>
        <begin position="1"/>
        <end position="58"/>
    </location>
</feature>
<dbReference type="EMBL" id="AMZH03035892">
    <property type="protein sequence ID" value="RRT31794.1"/>
    <property type="molecule type" value="Genomic_DNA"/>
</dbReference>
<proteinExistence type="predicted"/>
<feature type="compositionally biased region" description="Basic residues" evidence="1">
    <location>
        <begin position="45"/>
        <end position="58"/>
    </location>
</feature>
<accession>A0A426WWV3</accession>
<protein>
    <submittedName>
        <fullName evidence="2">Uncharacterized protein</fullName>
    </submittedName>
</protein>